<gene>
    <name evidence="1" type="ORF">B0A48_02177</name>
</gene>
<dbReference type="PANTHER" id="PTHR36839:SF1">
    <property type="entry name" value="METALLO-BETA-LACTAMASE FAMILY PROTEIN (AFU_ORTHOLOGUE AFUA_5G12770)"/>
    <property type="match status" value="1"/>
</dbReference>
<dbReference type="AlphaFoldDB" id="A0A1V8TMW7"/>
<keyword evidence="2" id="KW-1185">Reference proteome</keyword>
<dbReference type="PANTHER" id="PTHR36839">
    <property type="entry name" value="METALLO-BETA-LACTAMASE FAMILY PROTEIN (AFU_ORTHOLOGUE AFUA_5G12770)"/>
    <property type="match status" value="1"/>
</dbReference>
<reference evidence="2" key="1">
    <citation type="submission" date="2017-03" db="EMBL/GenBank/DDBJ databases">
        <title>Genomes of endolithic fungi from Antarctica.</title>
        <authorList>
            <person name="Coleine C."/>
            <person name="Masonjones S."/>
            <person name="Stajich J.E."/>
        </authorList>
    </citation>
    <scope>NUCLEOTIDE SEQUENCE [LARGE SCALE GENOMIC DNA]</scope>
    <source>
        <strain evidence="2">CCFEE 5527</strain>
    </source>
</reference>
<organism evidence="1 2">
    <name type="scientific">Cryoendolithus antarcticus</name>
    <dbReference type="NCBI Taxonomy" id="1507870"/>
    <lineage>
        <taxon>Eukaryota</taxon>
        <taxon>Fungi</taxon>
        <taxon>Dikarya</taxon>
        <taxon>Ascomycota</taxon>
        <taxon>Pezizomycotina</taxon>
        <taxon>Dothideomycetes</taxon>
        <taxon>Dothideomycetidae</taxon>
        <taxon>Cladosporiales</taxon>
        <taxon>Cladosporiaceae</taxon>
        <taxon>Cryoendolithus</taxon>
    </lineage>
</organism>
<dbReference type="STRING" id="1507870.A0A1V8TMW7"/>
<dbReference type="InParanoid" id="A0A1V8TMW7"/>
<sequence length="327" mass="36836">MPGSENLRICITCGTQFDVSIEDPLKECRMCLDPRQFVPPSGHSFTSLAQMRGTYENQIQQDDIEKRMWSIWTEPNFAIGERAVFLETPEGNVLWDCVANLDQKTVDFIKRKGGLKAMVVSHPHFWTSHLDWAQEFDCPLYLAADEAEWLCREDKEHRIRWIEDITQVIVPGVTAIKLGGHFPGSMVLPWDGKISTADTIAVTLSGLNRELRPPGANSFAFMWAYPNFIPLSPSVLQVMWERLEPFEFSAVHSLFVGRDVRDALIKGEVLDDMKLAATFAGYKNEDHSIFKLKWDDSKAKAAAKSAPVVPSSSIAKPPAQAHLERGF</sequence>
<evidence type="ECO:0008006" key="3">
    <source>
        <dbReference type="Google" id="ProtNLM"/>
    </source>
</evidence>
<dbReference type="SUPFAM" id="SSF56281">
    <property type="entry name" value="Metallo-hydrolase/oxidoreductase"/>
    <property type="match status" value="1"/>
</dbReference>
<evidence type="ECO:0000313" key="1">
    <source>
        <dbReference type="EMBL" id="OQO12713.1"/>
    </source>
</evidence>
<evidence type="ECO:0000313" key="2">
    <source>
        <dbReference type="Proteomes" id="UP000192596"/>
    </source>
</evidence>
<dbReference type="InterPro" id="IPR036866">
    <property type="entry name" value="RibonucZ/Hydroxyglut_hydro"/>
</dbReference>
<protein>
    <recommendedName>
        <fullName evidence="3">Metallo-beta-lactamase domain-containing protein</fullName>
    </recommendedName>
</protein>
<dbReference type="OrthoDB" id="17458at2759"/>
<dbReference type="Gene3D" id="3.60.15.10">
    <property type="entry name" value="Ribonuclease Z/Hydroxyacylglutathione hydrolase-like"/>
    <property type="match status" value="1"/>
</dbReference>
<proteinExistence type="predicted"/>
<dbReference type="EMBL" id="NAJO01000004">
    <property type="protein sequence ID" value="OQO12713.1"/>
    <property type="molecule type" value="Genomic_DNA"/>
</dbReference>
<dbReference type="Proteomes" id="UP000192596">
    <property type="component" value="Unassembled WGS sequence"/>
</dbReference>
<name>A0A1V8TMW7_9PEZI</name>
<comment type="caution">
    <text evidence="1">The sequence shown here is derived from an EMBL/GenBank/DDBJ whole genome shotgun (WGS) entry which is preliminary data.</text>
</comment>
<accession>A0A1V8TMW7</accession>